<dbReference type="Proteomes" id="UP001057520">
    <property type="component" value="Chromosome"/>
</dbReference>
<sequence>MRIAWERFGVVLMSVGLWAVLLVFGRHALHMARGEVHTLAHLALRGRSRLV</sequence>
<keyword evidence="2" id="KW-1185">Reference proteome</keyword>
<organism evidence="1 2">
    <name type="scientific">Caulobacter segnis</name>
    <dbReference type="NCBI Taxonomy" id="88688"/>
    <lineage>
        <taxon>Bacteria</taxon>
        <taxon>Pseudomonadati</taxon>
        <taxon>Pseudomonadota</taxon>
        <taxon>Alphaproteobacteria</taxon>
        <taxon>Caulobacterales</taxon>
        <taxon>Caulobacteraceae</taxon>
        <taxon>Caulobacter</taxon>
    </lineage>
</organism>
<evidence type="ECO:0000313" key="1">
    <source>
        <dbReference type="EMBL" id="USQ95766.1"/>
    </source>
</evidence>
<proteinExistence type="predicted"/>
<protein>
    <submittedName>
        <fullName evidence="1">Uncharacterized protein</fullName>
    </submittedName>
</protein>
<gene>
    <name evidence="1" type="ORF">MZV50_25055</name>
</gene>
<dbReference type="EMBL" id="CP096040">
    <property type="protein sequence ID" value="USQ95766.1"/>
    <property type="molecule type" value="Genomic_DNA"/>
</dbReference>
<name>A0ABY4ZUZ8_9CAUL</name>
<evidence type="ECO:0000313" key="2">
    <source>
        <dbReference type="Proteomes" id="UP001057520"/>
    </source>
</evidence>
<reference evidence="1 2" key="1">
    <citation type="submission" date="2022-04" db="EMBL/GenBank/DDBJ databases">
        <title>Genome sequence of soybean root-associated Caulobacter segnis RL271.</title>
        <authorList>
            <person name="Longley R."/>
            <person name="Bonito G."/>
            <person name="Trigodet F."/>
            <person name="Crosson S."/>
            <person name="Fiebig A."/>
        </authorList>
    </citation>
    <scope>NUCLEOTIDE SEQUENCE [LARGE SCALE GENOMIC DNA]</scope>
    <source>
        <strain evidence="1 2">RL271</strain>
    </source>
</reference>
<accession>A0ABY4ZUZ8</accession>